<accession>A0AAQ1PE88</accession>
<name>A0AAQ1PE88_9PSED</name>
<reference evidence="1 2" key="1">
    <citation type="submission" date="2018-02" db="EMBL/GenBank/DDBJ databases">
        <authorList>
            <person name="Dubost A."/>
        </authorList>
    </citation>
    <scope>NUCLEOTIDE SEQUENCE [LARGE SCALE GENOMIC DNA]</scope>
    <source>
        <strain evidence="2">JV551A3</strain>
    </source>
</reference>
<comment type="caution">
    <text evidence="1">The sequence shown here is derived from an EMBL/GenBank/DDBJ whole genome shotgun (WGS) entry which is preliminary data.</text>
</comment>
<dbReference type="EMBL" id="OPYN01000221">
    <property type="protein sequence ID" value="SPO63683.1"/>
    <property type="molecule type" value="Genomic_DNA"/>
</dbReference>
<gene>
    <name evidence="1" type="ORF">JV551A3_V1_2210035</name>
</gene>
<evidence type="ECO:0000313" key="2">
    <source>
        <dbReference type="Proteomes" id="UP000294335"/>
    </source>
</evidence>
<sequence length="116" mass="12536">MQGAAPQAVEREVGVKPVEADLLLARLADLQAPQCQLEAEGVELDPFEVGRYGCVLGQLLIGDAQRDTGENEKAEKAVEGYEGQKCASGASQSFVHVSLRLSKQESLEYGTLNQFR</sequence>
<keyword evidence="2" id="KW-1185">Reference proteome</keyword>
<dbReference type="AlphaFoldDB" id="A0AAQ1PE88"/>
<evidence type="ECO:0000313" key="1">
    <source>
        <dbReference type="EMBL" id="SPO63683.1"/>
    </source>
</evidence>
<organism evidence="1 2">
    <name type="scientific">Pseudomonas inefficax</name>
    <dbReference type="NCBI Taxonomy" id="2078786"/>
    <lineage>
        <taxon>Bacteria</taxon>
        <taxon>Pseudomonadati</taxon>
        <taxon>Pseudomonadota</taxon>
        <taxon>Gammaproteobacteria</taxon>
        <taxon>Pseudomonadales</taxon>
        <taxon>Pseudomonadaceae</taxon>
        <taxon>Pseudomonas</taxon>
    </lineage>
</organism>
<protein>
    <submittedName>
        <fullName evidence="1">Uncharacterized protein</fullName>
    </submittedName>
</protein>
<dbReference type="Proteomes" id="UP000294335">
    <property type="component" value="Unassembled WGS sequence"/>
</dbReference>
<proteinExistence type="predicted"/>